<dbReference type="GO" id="GO:0005975">
    <property type="term" value="P:carbohydrate metabolic process"/>
    <property type="evidence" value="ECO:0007669"/>
    <property type="project" value="InterPro"/>
</dbReference>
<keyword evidence="5 10" id="KW-0133">Cell shape</keyword>
<dbReference type="Pfam" id="PF04101">
    <property type="entry name" value="Glyco_tran_28_C"/>
    <property type="match status" value="1"/>
</dbReference>
<comment type="function">
    <text evidence="10">Cell wall formation. Catalyzes the transfer of a GlcNAc subunit on undecaprenyl-pyrophosphoryl-MurNAc-pentapeptide (lipid intermediate I) to form undecaprenyl-pyrophosphoryl-MurNAc-(pentapeptide)GlcNAc (lipid intermediate II).</text>
</comment>
<evidence type="ECO:0000256" key="7">
    <source>
        <dbReference type="ARBA" id="ARBA00023136"/>
    </source>
</evidence>
<dbReference type="NCBIfam" id="TIGR01133">
    <property type="entry name" value="murG"/>
    <property type="match status" value="1"/>
</dbReference>
<dbReference type="InterPro" id="IPR007235">
    <property type="entry name" value="Glyco_trans_28_C"/>
</dbReference>
<evidence type="ECO:0000256" key="1">
    <source>
        <dbReference type="ARBA" id="ARBA00022475"/>
    </source>
</evidence>
<dbReference type="CDD" id="cd03785">
    <property type="entry name" value="GT28_MurG"/>
    <property type="match status" value="1"/>
</dbReference>
<feature type="domain" description="Glycosyl transferase family 28 C-terminal" evidence="12">
    <location>
        <begin position="188"/>
        <end position="342"/>
    </location>
</feature>
<keyword evidence="7 10" id="KW-0472">Membrane</keyword>
<comment type="pathway">
    <text evidence="10">Cell wall biogenesis; peptidoglycan biosynthesis.</text>
</comment>
<evidence type="ECO:0000256" key="10">
    <source>
        <dbReference type="HAMAP-Rule" id="MF_00033"/>
    </source>
</evidence>
<evidence type="ECO:0000256" key="6">
    <source>
        <dbReference type="ARBA" id="ARBA00022984"/>
    </source>
</evidence>
<evidence type="ECO:0000313" key="14">
    <source>
        <dbReference type="Proteomes" id="UP001205748"/>
    </source>
</evidence>
<dbReference type="GO" id="GO:0009252">
    <property type="term" value="P:peptidoglycan biosynthetic process"/>
    <property type="evidence" value="ECO:0007669"/>
    <property type="project" value="UniProtKB-UniRule"/>
</dbReference>
<dbReference type="HAMAP" id="MF_00033">
    <property type="entry name" value="MurG"/>
    <property type="match status" value="1"/>
</dbReference>
<dbReference type="PANTHER" id="PTHR21015:SF27">
    <property type="entry name" value="UDP-N-ACETYLGLUCOSAMINE--N-ACETYLMURAMYL-(PENTAPEPTIDE) PYROPHOSPHORYL-UNDECAPRENOL N-ACETYLGLUCOSAMINE TRANSFERASE"/>
    <property type="match status" value="1"/>
</dbReference>
<dbReference type="InterPro" id="IPR004276">
    <property type="entry name" value="GlycoTrans_28_N"/>
</dbReference>
<keyword evidence="6 10" id="KW-0573">Peptidoglycan synthesis</keyword>
<feature type="binding site" evidence="10">
    <location>
        <begin position="12"/>
        <end position="14"/>
    </location>
    <ligand>
        <name>UDP-N-acetyl-alpha-D-glucosamine</name>
        <dbReference type="ChEBI" id="CHEBI:57705"/>
    </ligand>
</feature>
<dbReference type="GO" id="GO:0051301">
    <property type="term" value="P:cell division"/>
    <property type="evidence" value="ECO:0007669"/>
    <property type="project" value="UniProtKB-KW"/>
</dbReference>
<keyword evidence="4 10" id="KW-0808">Transferase</keyword>
<evidence type="ECO:0000256" key="9">
    <source>
        <dbReference type="ARBA" id="ARBA00023316"/>
    </source>
</evidence>
<evidence type="ECO:0000256" key="2">
    <source>
        <dbReference type="ARBA" id="ARBA00022618"/>
    </source>
</evidence>
<dbReference type="Proteomes" id="UP001205748">
    <property type="component" value="Unassembled WGS sequence"/>
</dbReference>
<reference evidence="13" key="1">
    <citation type="submission" date="2022-07" db="EMBL/GenBank/DDBJ databases">
        <title>Enhanced cultured diversity of the mouse gut microbiota enables custom-made synthetic communities.</title>
        <authorList>
            <person name="Afrizal A."/>
        </authorList>
    </citation>
    <scope>NUCLEOTIDE SEQUENCE</scope>
    <source>
        <strain evidence="13">DSM 28593</strain>
    </source>
</reference>
<dbReference type="EMBL" id="JANKAS010000002">
    <property type="protein sequence ID" value="MCR1898152.1"/>
    <property type="molecule type" value="Genomic_DNA"/>
</dbReference>
<keyword evidence="2 10" id="KW-0132">Cell division</keyword>
<accession>A0AAE3HD38</accession>
<dbReference type="AlphaFoldDB" id="A0AAE3HD38"/>
<keyword evidence="8 10" id="KW-0131">Cell cycle</keyword>
<proteinExistence type="inferred from homology"/>
<keyword evidence="9 10" id="KW-0961">Cell wall biogenesis/degradation</keyword>
<feature type="domain" description="Glycosyltransferase family 28 N-terminal" evidence="11">
    <location>
        <begin position="5"/>
        <end position="141"/>
    </location>
</feature>
<dbReference type="PANTHER" id="PTHR21015">
    <property type="entry name" value="UDP-N-ACETYLGLUCOSAMINE--N-ACETYLMURAMYL-(PENTAPEPTIDE) PYROPHOSPHORYL-UNDECAPRENOL N-ACETYLGLUCOSAMINE TRANSFERASE 1"/>
    <property type="match status" value="1"/>
</dbReference>
<comment type="catalytic activity">
    <reaction evidence="10">
        <text>di-trans,octa-cis-undecaprenyl diphospho-N-acetyl-alpha-D-muramoyl-L-alanyl-D-glutamyl-meso-2,6-diaminopimeloyl-D-alanyl-D-alanine + UDP-N-acetyl-alpha-D-glucosamine = di-trans,octa-cis-undecaprenyl diphospho-[N-acetyl-alpha-D-glucosaminyl-(1-&gt;4)]-N-acetyl-alpha-D-muramoyl-L-alanyl-D-glutamyl-meso-2,6-diaminopimeloyl-D-alanyl-D-alanine + UDP + H(+)</text>
        <dbReference type="Rhea" id="RHEA:31227"/>
        <dbReference type="ChEBI" id="CHEBI:15378"/>
        <dbReference type="ChEBI" id="CHEBI:57705"/>
        <dbReference type="ChEBI" id="CHEBI:58223"/>
        <dbReference type="ChEBI" id="CHEBI:61387"/>
        <dbReference type="ChEBI" id="CHEBI:61388"/>
        <dbReference type="EC" id="2.4.1.227"/>
    </reaction>
</comment>
<feature type="binding site" evidence="10">
    <location>
        <position position="165"/>
    </location>
    <ligand>
        <name>UDP-N-acetyl-alpha-D-glucosamine</name>
        <dbReference type="ChEBI" id="CHEBI:57705"/>
    </ligand>
</feature>
<evidence type="ECO:0000256" key="4">
    <source>
        <dbReference type="ARBA" id="ARBA00022679"/>
    </source>
</evidence>
<dbReference type="GO" id="GO:0050511">
    <property type="term" value="F:undecaprenyldiphospho-muramoylpentapeptide beta-N-acetylglucosaminyltransferase activity"/>
    <property type="evidence" value="ECO:0007669"/>
    <property type="project" value="UniProtKB-UniRule"/>
</dbReference>
<evidence type="ECO:0000313" key="13">
    <source>
        <dbReference type="EMBL" id="MCR1898152.1"/>
    </source>
</evidence>
<keyword evidence="3 10" id="KW-0328">Glycosyltransferase</keyword>
<protein>
    <recommendedName>
        <fullName evidence="10">UDP-N-acetylglucosamine--N-acetylmuramyl-(pentapeptide) pyrophosphoryl-undecaprenol N-acetylglucosamine transferase</fullName>
        <ecNumber evidence="10">2.4.1.227</ecNumber>
    </recommendedName>
    <alternativeName>
        <fullName evidence="10">Undecaprenyl-PP-MurNAc-pentapeptide-UDPGlcNAc GlcNAc transferase</fullName>
    </alternativeName>
</protein>
<keyword evidence="14" id="KW-1185">Reference proteome</keyword>
<dbReference type="InterPro" id="IPR006009">
    <property type="entry name" value="GlcNAc_MurG"/>
</dbReference>
<comment type="similarity">
    <text evidence="10">Belongs to the glycosyltransferase 28 family. MurG subfamily.</text>
</comment>
<sequence length="359" mass="39962">MMKKIIMTGGGTAGHVTPNIALLSSLRKEGFSVYYVGTKDGIERQLIEKENIPYYTIKAGKLRRYLDVKNITDIAKISQGFMQSLAILNKLKPDILFSKGGFVSSPLVWAAWSKRIPVVLHESDITPGLANKIALPFAKNICYSFPETIKFLPKDKSKLTGIPVRETLFTGNEVFGRKLCSFHDKKPIIVIIGGSLGSQILNKTIRQSLDTLLENHHICHICGQGNIEKNLNNIPGYKQFEYISDELPHIFAMANIVVSRAGATTLNEILALKKPNILIPLSRQASRGDQILNAESYKKQGFSYVVEEETLNEETLINAINHVSSKEKEYIAKMEASAMTNAIEKVMEVICHNVKDTAK</sequence>
<dbReference type="NCBIfam" id="NF009102">
    <property type="entry name" value="PRK12446.1"/>
    <property type="match status" value="1"/>
</dbReference>
<evidence type="ECO:0000256" key="5">
    <source>
        <dbReference type="ARBA" id="ARBA00022960"/>
    </source>
</evidence>
<dbReference type="GO" id="GO:0071555">
    <property type="term" value="P:cell wall organization"/>
    <property type="evidence" value="ECO:0007669"/>
    <property type="project" value="UniProtKB-KW"/>
</dbReference>
<dbReference type="EC" id="2.4.1.227" evidence="10"/>
<evidence type="ECO:0000256" key="8">
    <source>
        <dbReference type="ARBA" id="ARBA00023306"/>
    </source>
</evidence>
<dbReference type="GO" id="GO:0005886">
    <property type="term" value="C:plasma membrane"/>
    <property type="evidence" value="ECO:0007669"/>
    <property type="project" value="UniProtKB-SubCell"/>
</dbReference>
<organism evidence="13 14">
    <name type="scientific">Irregularibacter muris</name>
    <dbReference type="NCBI Taxonomy" id="1796619"/>
    <lineage>
        <taxon>Bacteria</taxon>
        <taxon>Bacillati</taxon>
        <taxon>Bacillota</taxon>
        <taxon>Clostridia</taxon>
        <taxon>Eubacteriales</taxon>
        <taxon>Eubacteriaceae</taxon>
        <taxon>Irregularibacter</taxon>
    </lineage>
</organism>
<gene>
    <name evidence="10" type="primary">murG</name>
    <name evidence="13" type="ORF">NSA47_04010</name>
</gene>
<keyword evidence="1 10" id="KW-1003">Cell membrane</keyword>
<evidence type="ECO:0000259" key="12">
    <source>
        <dbReference type="Pfam" id="PF04101"/>
    </source>
</evidence>
<feature type="binding site" evidence="10">
    <location>
        <position position="195"/>
    </location>
    <ligand>
        <name>UDP-N-acetyl-alpha-D-glucosamine</name>
        <dbReference type="ChEBI" id="CHEBI:57705"/>
    </ligand>
</feature>
<feature type="binding site" evidence="10">
    <location>
        <position position="290"/>
    </location>
    <ligand>
        <name>UDP-N-acetyl-alpha-D-glucosamine</name>
        <dbReference type="ChEBI" id="CHEBI:57705"/>
    </ligand>
</feature>
<name>A0AAE3HD38_9FIRM</name>
<dbReference type="GO" id="GO:0008360">
    <property type="term" value="P:regulation of cell shape"/>
    <property type="evidence" value="ECO:0007669"/>
    <property type="project" value="UniProtKB-KW"/>
</dbReference>
<dbReference type="SUPFAM" id="SSF53756">
    <property type="entry name" value="UDP-Glycosyltransferase/glycogen phosphorylase"/>
    <property type="match status" value="1"/>
</dbReference>
<evidence type="ECO:0000259" key="11">
    <source>
        <dbReference type="Pfam" id="PF03033"/>
    </source>
</evidence>
<dbReference type="Gene3D" id="3.40.50.2000">
    <property type="entry name" value="Glycogen Phosphorylase B"/>
    <property type="match status" value="2"/>
</dbReference>
<comment type="caution">
    <text evidence="10">Lacks conserved residue(s) required for the propagation of feature annotation.</text>
</comment>
<comment type="caution">
    <text evidence="13">The sequence shown here is derived from an EMBL/GenBank/DDBJ whole genome shotgun (WGS) entry which is preliminary data.</text>
</comment>
<evidence type="ECO:0000256" key="3">
    <source>
        <dbReference type="ARBA" id="ARBA00022676"/>
    </source>
</evidence>
<comment type="subcellular location">
    <subcellularLocation>
        <location evidence="10">Cell membrane</location>
        <topology evidence="10">Peripheral membrane protein</topology>
        <orientation evidence="10">Cytoplasmic side</orientation>
    </subcellularLocation>
</comment>
<dbReference type="Pfam" id="PF03033">
    <property type="entry name" value="Glyco_transf_28"/>
    <property type="match status" value="1"/>
</dbReference>